<reference evidence="1 2" key="1">
    <citation type="submission" date="2020-10" db="EMBL/GenBank/DDBJ databases">
        <title>Connecting structure to function with the recovery of over 1000 high-quality activated sludge metagenome-assembled genomes encoding full-length rRNA genes using long-read sequencing.</title>
        <authorList>
            <person name="Singleton C.M."/>
            <person name="Petriglieri F."/>
            <person name="Kristensen J.M."/>
            <person name="Kirkegaard R.H."/>
            <person name="Michaelsen T.Y."/>
            <person name="Andersen M.H."/>
            <person name="Karst S.M."/>
            <person name="Dueholm M.S."/>
            <person name="Nielsen P.H."/>
            <person name="Albertsen M."/>
        </authorList>
    </citation>
    <scope>NUCLEOTIDE SEQUENCE [LARGE SCALE GENOMIC DNA]</scope>
    <source>
        <strain evidence="1">OdNE_18-Q3-R46-58_MAXAC.008</strain>
    </source>
</reference>
<protein>
    <submittedName>
        <fullName evidence="1">DUF1292 domain-containing protein</fullName>
    </submittedName>
</protein>
<organism evidence="1 2">
    <name type="scientific">Candidatus Geothrix odensensis</name>
    <dbReference type="NCBI Taxonomy" id="2954440"/>
    <lineage>
        <taxon>Bacteria</taxon>
        <taxon>Pseudomonadati</taxon>
        <taxon>Acidobacteriota</taxon>
        <taxon>Holophagae</taxon>
        <taxon>Holophagales</taxon>
        <taxon>Holophagaceae</taxon>
        <taxon>Geothrix</taxon>
    </lineage>
</organism>
<dbReference type="EMBL" id="JADKCH010000007">
    <property type="protein sequence ID" value="MBK8572660.1"/>
    <property type="molecule type" value="Genomic_DNA"/>
</dbReference>
<evidence type="ECO:0000313" key="1">
    <source>
        <dbReference type="EMBL" id="MBK8572660.1"/>
    </source>
</evidence>
<evidence type="ECO:0000313" key="2">
    <source>
        <dbReference type="Proteomes" id="UP000709959"/>
    </source>
</evidence>
<dbReference type="Proteomes" id="UP000709959">
    <property type="component" value="Unassembled WGS sequence"/>
</dbReference>
<dbReference type="InterPro" id="IPR009711">
    <property type="entry name" value="UPF0473"/>
</dbReference>
<dbReference type="Pfam" id="PF06949">
    <property type="entry name" value="DUF1292"/>
    <property type="match status" value="1"/>
</dbReference>
<name>A0A936K6Z5_9BACT</name>
<sequence length="115" mass="13192">MAHEGHEHGPNCNHDHDDSFEIEVVELEDENGEKEEFAILEELEFEGRNFAILAPLAELQAQEEGTADPEEGLSLEIFEVKDDMFTPLDDEELAERLMKHLDEQEAKLKAEEEKD</sequence>
<gene>
    <name evidence="1" type="ORF">IPN91_08435</name>
</gene>
<proteinExistence type="predicted"/>
<dbReference type="AlphaFoldDB" id="A0A936K6Z5"/>
<comment type="caution">
    <text evidence="1">The sequence shown here is derived from an EMBL/GenBank/DDBJ whole genome shotgun (WGS) entry which is preliminary data.</text>
</comment>
<accession>A0A936K6Z5</accession>